<keyword evidence="5 10" id="KW-1133">Transmembrane helix</keyword>
<accession>A0A1B9IUA2</accession>
<keyword evidence="12" id="KW-1185">Reference proteome</keyword>
<dbReference type="PRINTS" id="PR00899">
    <property type="entry name" value="GPCRSTE3"/>
</dbReference>
<comment type="subcellular location">
    <subcellularLocation>
        <location evidence="1">Membrane</location>
        <topology evidence="1">Multi-pass membrane protein</topology>
    </subcellularLocation>
</comment>
<evidence type="ECO:0000313" key="12">
    <source>
        <dbReference type="Proteomes" id="UP000092583"/>
    </source>
</evidence>
<gene>
    <name evidence="11" type="ORF">L486_03622</name>
</gene>
<feature type="transmembrane region" description="Helical" evidence="10">
    <location>
        <begin position="110"/>
        <end position="131"/>
    </location>
</feature>
<organism evidence="11 12">
    <name type="scientific">Kwoniella mangroviensis CBS 10435</name>
    <dbReference type="NCBI Taxonomy" id="1331196"/>
    <lineage>
        <taxon>Eukaryota</taxon>
        <taxon>Fungi</taxon>
        <taxon>Dikarya</taxon>
        <taxon>Basidiomycota</taxon>
        <taxon>Agaricomycotina</taxon>
        <taxon>Tremellomycetes</taxon>
        <taxon>Tremellales</taxon>
        <taxon>Cryptococcaceae</taxon>
        <taxon>Kwoniella</taxon>
    </lineage>
</organism>
<dbReference type="InterPro" id="IPR001546">
    <property type="entry name" value="GPCR_Pheromne_A_rcpt"/>
</dbReference>
<reference evidence="12" key="2">
    <citation type="submission" date="2013-12" db="EMBL/GenBank/DDBJ databases">
        <title>Evolution of pathogenesis and genome organization in the Tremellales.</title>
        <authorList>
            <person name="Cuomo C."/>
            <person name="Litvintseva A."/>
            <person name="Heitman J."/>
            <person name="Chen Y."/>
            <person name="Sun S."/>
            <person name="Springer D."/>
            <person name="Dromer F."/>
            <person name="Young S."/>
            <person name="Zeng Q."/>
            <person name="Chapman S."/>
            <person name="Gujja S."/>
            <person name="Saif S."/>
            <person name="Birren B."/>
        </authorList>
    </citation>
    <scope>NUCLEOTIDE SEQUENCE [LARGE SCALE GENOMIC DNA]</scope>
    <source>
        <strain evidence="12">CBS 10435</strain>
    </source>
</reference>
<feature type="transmembrane region" description="Helical" evidence="10">
    <location>
        <begin position="6"/>
        <end position="23"/>
    </location>
</feature>
<evidence type="ECO:0000256" key="2">
    <source>
        <dbReference type="ARBA" id="ARBA00011085"/>
    </source>
</evidence>
<evidence type="ECO:0000256" key="10">
    <source>
        <dbReference type="SAM" id="Phobius"/>
    </source>
</evidence>
<feature type="transmembrane region" description="Helical" evidence="10">
    <location>
        <begin position="260"/>
        <end position="283"/>
    </location>
</feature>
<dbReference type="InterPro" id="IPR001499">
    <property type="entry name" value="GPCR_STE3"/>
</dbReference>
<protein>
    <recommendedName>
        <fullName evidence="13">Pheromone a factor receptor</fullName>
    </recommendedName>
</protein>
<feature type="transmembrane region" description="Helical" evidence="10">
    <location>
        <begin position="203"/>
        <end position="223"/>
    </location>
</feature>
<proteinExistence type="inferred from homology"/>
<dbReference type="GO" id="GO:0005886">
    <property type="term" value="C:plasma membrane"/>
    <property type="evidence" value="ECO:0007669"/>
    <property type="project" value="TreeGrafter"/>
</dbReference>
<dbReference type="AlphaFoldDB" id="A0A1B9IUA2"/>
<keyword evidence="9" id="KW-0807">Transducer</keyword>
<keyword evidence="4 10" id="KW-0812">Transmembrane</keyword>
<keyword evidence="8" id="KW-0675">Receptor</keyword>
<keyword evidence="7 10" id="KW-0472">Membrane</keyword>
<feature type="transmembrane region" description="Helical" evidence="10">
    <location>
        <begin position="35"/>
        <end position="55"/>
    </location>
</feature>
<evidence type="ECO:0000256" key="8">
    <source>
        <dbReference type="ARBA" id="ARBA00023170"/>
    </source>
</evidence>
<evidence type="ECO:0000256" key="3">
    <source>
        <dbReference type="ARBA" id="ARBA00022507"/>
    </source>
</evidence>
<keyword evidence="6" id="KW-0297">G-protein coupled receptor</keyword>
<dbReference type="GO" id="GO:0000750">
    <property type="term" value="P:pheromone-dependent signal transduction involved in conjugation with cellular fusion"/>
    <property type="evidence" value="ECO:0007669"/>
    <property type="project" value="TreeGrafter"/>
</dbReference>
<evidence type="ECO:0000313" key="11">
    <source>
        <dbReference type="EMBL" id="OCF59121.1"/>
    </source>
</evidence>
<evidence type="ECO:0000256" key="5">
    <source>
        <dbReference type="ARBA" id="ARBA00022989"/>
    </source>
</evidence>
<dbReference type="EMBL" id="KI669461">
    <property type="protein sequence ID" value="OCF59121.1"/>
    <property type="molecule type" value="Genomic_DNA"/>
</dbReference>
<evidence type="ECO:0000256" key="4">
    <source>
        <dbReference type="ARBA" id="ARBA00022692"/>
    </source>
</evidence>
<evidence type="ECO:0000256" key="1">
    <source>
        <dbReference type="ARBA" id="ARBA00004141"/>
    </source>
</evidence>
<name>A0A1B9IUA2_9TREE</name>
<evidence type="ECO:0000256" key="6">
    <source>
        <dbReference type="ARBA" id="ARBA00023040"/>
    </source>
</evidence>
<evidence type="ECO:0008006" key="13">
    <source>
        <dbReference type="Google" id="ProtNLM"/>
    </source>
</evidence>
<dbReference type="OrthoDB" id="2874149at2759"/>
<dbReference type="PANTHER" id="PTHR28097">
    <property type="entry name" value="PHEROMONE A FACTOR RECEPTOR"/>
    <property type="match status" value="1"/>
</dbReference>
<keyword evidence="3" id="KW-0589">Pheromone response</keyword>
<dbReference type="GO" id="GO:0004933">
    <property type="term" value="F:mating-type a-factor pheromone receptor activity"/>
    <property type="evidence" value="ECO:0007669"/>
    <property type="project" value="InterPro"/>
</dbReference>
<dbReference type="CDD" id="cd14966">
    <property type="entry name" value="7tmD_STE3"/>
    <property type="match status" value="1"/>
</dbReference>
<dbReference type="Pfam" id="PF02076">
    <property type="entry name" value="STE3"/>
    <property type="match status" value="1"/>
</dbReference>
<evidence type="ECO:0000256" key="9">
    <source>
        <dbReference type="ARBA" id="ARBA00023224"/>
    </source>
</evidence>
<dbReference type="PRINTS" id="PR00900">
    <property type="entry name" value="PHEROMONEAR"/>
</dbReference>
<evidence type="ECO:0000256" key="7">
    <source>
        <dbReference type="ARBA" id="ARBA00023136"/>
    </source>
</evidence>
<feature type="transmembrane region" description="Helical" evidence="10">
    <location>
        <begin position="155"/>
        <end position="182"/>
    </location>
</feature>
<sequence length="378" mass="42282">MRHPDYPFWSFISTVLVLLPLPWHIRARNIATLSLIFWLVLANVVTFVNTIVWAGNFRDHNPIWCDISSRVLLLIVYALPACSLAQMRRLESVASTRRSIISSRDRKRRIIEEITICLVLPCLFAALYHIVQGHRYDIVENIGCVTPIYMSIPAVIIRFVVPGTIAVASIVFAVLAVRWFLIRRLQFQTILAASDSSLSVGRYLRLIALAVTDSTVLLAYAIYNAISWTAPLMPYKSWTAVHLNFSQYAQYPEELFGSDYSAFVANVYAPFLYSIIFFTFFGFGEEAIAEYLAAAAYMRGLFGKIGFGKSQQPNLFDEQQFTLGSKVVPAGGDTLSFGGADDVALQRDHEKSVHCDTPEFHASSSRGGVAVTVERSIV</sequence>
<reference evidence="11 12" key="1">
    <citation type="submission" date="2013-07" db="EMBL/GenBank/DDBJ databases">
        <title>The Genome Sequence of Kwoniella mangroviensis CBS10435.</title>
        <authorList>
            <consortium name="The Broad Institute Genome Sequencing Platform"/>
            <person name="Cuomo C."/>
            <person name="Litvintseva A."/>
            <person name="Chen Y."/>
            <person name="Heitman J."/>
            <person name="Sun S."/>
            <person name="Springer D."/>
            <person name="Dromer F."/>
            <person name="Young S.K."/>
            <person name="Zeng Q."/>
            <person name="Gargeya S."/>
            <person name="Fitzgerald M."/>
            <person name="Abouelleil A."/>
            <person name="Alvarado L."/>
            <person name="Berlin A.M."/>
            <person name="Chapman S.B."/>
            <person name="Dewar J."/>
            <person name="Goldberg J."/>
            <person name="Griggs A."/>
            <person name="Gujja S."/>
            <person name="Hansen M."/>
            <person name="Howarth C."/>
            <person name="Imamovic A."/>
            <person name="Larimer J."/>
            <person name="McCowan C."/>
            <person name="Murphy C."/>
            <person name="Pearson M."/>
            <person name="Priest M."/>
            <person name="Roberts A."/>
            <person name="Saif S."/>
            <person name="Shea T."/>
            <person name="Sykes S."/>
            <person name="Wortman J."/>
            <person name="Nusbaum C."/>
            <person name="Birren B."/>
        </authorList>
    </citation>
    <scope>NUCLEOTIDE SEQUENCE [LARGE SCALE GENOMIC DNA]</scope>
    <source>
        <strain evidence="11 12">CBS 10435</strain>
    </source>
</reference>
<dbReference type="Proteomes" id="UP000092583">
    <property type="component" value="Unassembled WGS sequence"/>
</dbReference>
<comment type="similarity">
    <text evidence="2">Belongs to the G-protein coupled receptor 4 family.</text>
</comment>
<dbReference type="PANTHER" id="PTHR28097:SF1">
    <property type="entry name" value="PHEROMONE A FACTOR RECEPTOR"/>
    <property type="match status" value="1"/>
</dbReference>